<dbReference type="EMBL" id="MN738766">
    <property type="protein sequence ID" value="QHS83828.1"/>
    <property type="molecule type" value="Genomic_DNA"/>
</dbReference>
<organism evidence="1">
    <name type="scientific">viral metagenome</name>
    <dbReference type="NCBI Taxonomy" id="1070528"/>
    <lineage>
        <taxon>unclassified sequences</taxon>
        <taxon>metagenomes</taxon>
        <taxon>organismal metagenomes</taxon>
    </lineage>
</organism>
<proteinExistence type="predicted"/>
<sequence>MLEELGDTLNNIVEYINYDNLLHLRFSSMHCTDTLKIINRELEKKLDNYLINVIYSIEEYIRFTRNISPNNMAGVFEVDRKITIINKYNKNISKNQVILKKYNKLVENFLKSSINMKDVSYNRVEMEYLLGNLLQFNKKLLFDSNKDLLKYWLDVNYLERF</sequence>
<name>A0A6C0AVP9_9ZZZZ</name>
<dbReference type="AlphaFoldDB" id="A0A6C0AVP9"/>
<evidence type="ECO:0000313" key="1">
    <source>
        <dbReference type="EMBL" id="QHS83828.1"/>
    </source>
</evidence>
<reference evidence="1" key="1">
    <citation type="journal article" date="2020" name="Nature">
        <title>Giant virus diversity and host interactions through global metagenomics.</title>
        <authorList>
            <person name="Schulz F."/>
            <person name="Roux S."/>
            <person name="Paez-Espino D."/>
            <person name="Jungbluth S."/>
            <person name="Walsh D.A."/>
            <person name="Denef V.J."/>
            <person name="McMahon K.D."/>
            <person name="Konstantinidis K.T."/>
            <person name="Eloe-Fadrosh E.A."/>
            <person name="Kyrpides N.C."/>
            <person name="Woyke T."/>
        </authorList>
    </citation>
    <scope>NUCLEOTIDE SEQUENCE</scope>
    <source>
        <strain evidence="1">GVMAG-S-ERX555961-36</strain>
    </source>
</reference>
<protein>
    <submittedName>
        <fullName evidence="1">Uncharacterized protein</fullName>
    </submittedName>
</protein>
<accession>A0A6C0AVP9</accession>